<dbReference type="InterPro" id="IPR006588">
    <property type="entry name" value="Peptide_N_glycanase_PAW_dom"/>
</dbReference>
<dbReference type="SUPFAM" id="SSF54695">
    <property type="entry name" value="POZ domain"/>
    <property type="match status" value="1"/>
</dbReference>
<dbReference type="GO" id="GO:0006516">
    <property type="term" value="P:glycoprotein catabolic process"/>
    <property type="evidence" value="ECO:0007669"/>
    <property type="project" value="InterPro"/>
</dbReference>
<dbReference type="CDD" id="cd18186">
    <property type="entry name" value="BTB_POZ_ZBTB_KLHL-like"/>
    <property type="match status" value="1"/>
</dbReference>
<reference evidence="2" key="1">
    <citation type="submission" date="2021-06" db="EMBL/GenBank/DDBJ databases">
        <authorList>
            <person name="Kallberg Y."/>
            <person name="Tangrot J."/>
            <person name="Rosling A."/>
        </authorList>
    </citation>
    <scope>NUCLEOTIDE SEQUENCE</scope>
    <source>
        <strain evidence="2">FL966</strain>
    </source>
</reference>
<comment type="caution">
    <text evidence="2">The sequence shown here is derived from an EMBL/GenBank/DDBJ whole genome shotgun (WGS) entry which is preliminary data.</text>
</comment>
<dbReference type="Gene3D" id="2.60.120.1020">
    <property type="entry name" value="Peptide N glycanase, PAW domain"/>
    <property type="match status" value="1"/>
</dbReference>
<evidence type="ECO:0000259" key="1">
    <source>
        <dbReference type="PROSITE" id="PS50097"/>
    </source>
</evidence>
<dbReference type="AlphaFoldDB" id="A0A9N8VCI0"/>
<keyword evidence="3" id="KW-1185">Reference proteome</keyword>
<dbReference type="OrthoDB" id="194443at2759"/>
<dbReference type="SMART" id="SM00225">
    <property type="entry name" value="BTB"/>
    <property type="match status" value="1"/>
</dbReference>
<name>A0A9N8VCI0_9GLOM</name>
<gene>
    <name evidence="2" type="ORF">CPELLU_LOCUS165</name>
</gene>
<dbReference type="Pfam" id="PF00651">
    <property type="entry name" value="BTB"/>
    <property type="match status" value="1"/>
</dbReference>
<dbReference type="EMBL" id="CAJVQA010000032">
    <property type="protein sequence ID" value="CAG8451454.1"/>
    <property type="molecule type" value="Genomic_DNA"/>
</dbReference>
<evidence type="ECO:0000313" key="2">
    <source>
        <dbReference type="EMBL" id="CAG8451454.1"/>
    </source>
</evidence>
<dbReference type="Proteomes" id="UP000789759">
    <property type="component" value="Unassembled WGS sequence"/>
</dbReference>
<dbReference type="Gene3D" id="3.30.710.10">
    <property type="entry name" value="Potassium Channel Kv1.1, Chain A"/>
    <property type="match status" value="1"/>
</dbReference>
<dbReference type="InterPro" id="IPR000210">
    <property type="entry name" value="BTB/POZ_dom"/>
</dbReference>
<dbReference type="InterPro" id="IPR011333">
    <property type="entry name" value="SKP1/BTB/POZ_sf"/>
</dbReference>
<feature type="domain" description="BTB" evidence="1">
    <location>
        <begin position="292"/>
        <end position="359"/>
    </location>
</feature>
<dbReference type="PANTHER" id="PTHR24413">
    <property type="entry name" value="SPECKLE-TYPE POZ PROTEIN"/>
    <property type="match status" value="1"/>
</dbReference>
<sequence length="460" mass="53899">MNSQLLTKEPRKSFHDFIYASVPIRYGFLSNKVKLHVLPHYKNPNYFTHQVSYNTKTDAYYENDLNEMSFLIKDSGFLKYWRSGMLDYEMVGKKWEEKEKRLYLAKDPRKIEPSQLELPASAIWKFDYRPAELVISTLNIKFQNRTYNLTQKKQMTIEWSISPLPTRKNPNPIWNLIDIESLSQSYTEDDWSTSINITKYVKGEYGFLLQAYMSGPMVKLWRNKEMFNNSFGDSGPSFGMNLNVVLKREKDIKYVILPKIDTNEENVEMMILNDKSSSDFIITLENSNDKNVDIGLQKSSETFYVHSKVLSSRSDYFCALFNSKMMESNDKSLLLKDVSHNIFRTILEYLYTGHINNITTMEEWIDLLYASSRFLIPSLNQLCERNLVGFINEHNAEEFTNIAIECGAQQLLKYCELLEVKTDNGFGKYDHDKKKNEVKKLRSRPLLAKMRSMRSLVKTI</sequence>
<evidence type="ECO:0000313" key="3">
    <source>
        <dbReference type="Proteomes" id="UP000789759"/>
    </source>
</evidence>
<organism evidence="2 3">
    <name type="scientific">Cetraspora pellucida</name>
    <dbReference type="NCBI Taxonomy" id="1433469"/>
    <lineage>
        <taxon>Eukaryota</taxon>
        <taxon>Fungi</taxon>
        <taxon>Fungi incertae sedis</taxon>
        <taxon>Mucoromycota</taxon>
        <taxon>Glomeromycotina</taxon>
        <taxon>Glomeromycetes</taxon>
        <taxon>Diversisporales</taxon>
        <taxon>Gigasporaceae</taxon>
        <taxon>Cetraspora</taxon>
    </lineage>
</organism>
<dbReference type="Pfam" id="PF04721">
    <property type="entry name" value="PAW"/>
    <property type="match status" value="1"/>
</dbReference>
<protein>
    <submittedName>
        <fullName evidence="2">13663_t:CDS:1</fullName>
    </submittedName>
</protein>
<dbReference type="PROSITE" id="PS50097">
    <property type="entry name" value="BTB"/>
    <property type="match status" value="1"/>
</dbReference>
<accession>A0A9N8VCI0</accession>
<dbReference type="GO" id="GO:0005737">
    <property type="term" value="C:cytoplasm"/>
    <property type="evidence" value="ECO:0007669"/>
    <property type="project" value="InterPro"/>
</dbReference>
<proteinExistence type="predicted"/>
<dbReference type="InterPro" id="IPR038680">
    <property type="entry name" value="PAW_sf"/>
</dbReference>